<proteinExistence type="predicted"/>
<gene>
    <name evidence="2" type="ORF">HYZ11_17520</name>
</gene>
<name>A0A932I1R5_UNCTE</name>
<dbReference type="Pfam" id="PF13480">
    <property type="entry name" value="Acetyltransf_6"/>
    <property type="match status" value="1"/>
</dbReference>
<reference evidence="2" key="1">
    <citation type="submission" date="2020-07" db="EMBL/GenBank/DDBJ databases">
        <title>Huge and variable diversity of episymbiotic CPR bacteria and DPANN archaea in groundwater ecosystems.</title>
        <authorList>
            <person name="He C.Y."/>
            <person name="Keren R."/>
            <person name="Whittaker M."/>
            <person name="Farag I.F."/>
            <person name="Doudna J."/>
            <person name="Cate J.H.D."/>
            <person name="Banfield J.F."/>
        </authorList>
    </citation>
    <scope>NUCLEOTIDE SEQUENCE</scope>
    <source>
        <strain evidence="2">NC_groundwater_763_Ag_S-0.2um_68_21</strain>
    </source>
</reference>
<dbReference type="Proteomes" id="UP000782312">
    <property type="component" value="Unassembled WGS sequence"/>
</dbReference>
<dbReference type="InterPro" id="IPR016181">
    <property type="entry name" value="Acyl_CoA_acyltransferase"/>
</dbReference>
<dbReference type="Gene3D" id="3.40.630.30">
    <property type="match status" value="1"/>
</dbReference>
<evidence type="ECO:0000259" key="1">
    <source>
        <dbReference type="Pfam" id="PF13480"/>
    </source>
</evidence>
<sequence>MKTIKGRKKEDPDLESGVGILSRKSGALRVEAVTDYETFLQLRQAWGRLEKESGLDHPFLTFEWIQTWWECFGAGKELHVLLVKEKDRLRAIAPLMRSTVKRYGIPVQRLGFLYNPHTPRCDFLAAKGANGIWRAVWQYLRGNQDMWDVLELCQLPPESEALPEIRNQAGSDEFLSGTWGGEKSPYLPIGTRNGYPEGPSRKEEKRLRNCFNRVRRLGEPELEIIPGGENMGKALEDGFQIEAAAWKGKAGTAISSDPAVCLFYRKLAERAAGKGWLRLHFLSVAQRRIAFGYSLCYRGKLYLLKPGYDPAYASCSPSMLLVSLTLRNALAEGIEEYDMLGTDDEWKLKWTNKLRPHTWLFVYPRTPRGVLLHRLKFGLIPRIREFVSRIAFTTGRGSSGPPN</sequence>
<organism evidence="2 3">
    <name type="scientific">Tectimicrobiota bacterium</name>
    <dbReference type="NCBI Taxonomy" id="2528274"/>
    <lineage>
        <taxon>Bacteria</taxon>
        <taxon>Pseudomonadati</taxon>
        <taxon>Nitrospinota/Tectimicrobiota group</taxon>
        <taxon>Candidatus Tectimicrobiota</taxon>
    </lineage>
</organism>
<accession>A0A932I1R5</accession>
<dbReference type="AlphaFoldDB" id="A0A932I1R5"/>
<dbReference type="EMBL" id="JACPUR010000041">
    <property type="protein sequence ID" value="MBI3129412.1"/>
    <property type="molecule type" value="Genomic_DNA"/>
</dbReference>
<feature type="domain" description="BioF2-like acetyltransferase" evidence="1">
    <location>
        <begin position="202"/>
        <end position="347"/>
    </location>
</feature>
<evidence type="ECO:0000313" key="2">
    <source>
        <dbReference type="EMBL" id="MBI3129412.1"/>
    </source>
</evidence>
<dbReference type="SUPFAM" id="SSF55729">
    <property type="entry name" value="Acyl-CoA N-acyltransferases (Nat)"/>
    <property type="match status" value="1"/>
</dbReference>
<dbReference type="InterPro" id="IPR038740">
    <property type="entry name" value="BioF2-like_GNAT_dom"/>
</dbReference>
<evidence type="ECO:0000313" key="3">
    <source>
        <dbReference type="Proteomes" id="UP000782312"/>
    </source>
</evidence>
<comment type="caution">
    <text evidence="2">The sequence shown here is derived from an EMBL/GenBank/DDBJ whole genome shotgun (WGS) entry which is preliminary data.</text>
</comment>
<protein>
    <submittedName>
        <fullName evidence="2">GNAT family N-acetyltransferase</fullName>
    </submittedName>
</protein>